<feature type="compositionally biased region" description="Low complexity" evidence="1">
    <location>
        <begin position="43"/>
        <end position="52"/>
    </location>
</feature>
<name>A0A0B2QUT0_GLYSO</name>
<dbReference type="AlphaFoldDB" id="A0A0B2QUT0"/>
<gene>
    <name evidence="2" type="ORF">glysoja_028097</name>
</gene>
<evidence type="ECO:0000256" key="1">
    <source>
        <dbReference type="SAM" id="MobiDB-lite"/>
    </source>
</evidence>
<protein>
    <submittedName>
        <fullName evidence="2">Uncharacterized protein</fullName>
    </submittedName>
</protein>
<feature type="region of interest" description="Disordered" evidence="1">
    <location>
        <begin position="1"/>
        <end position="56"/>
    </location>
</feature>
<accession>A0A0B2QUT0</accession>
<dbReference type="Proteomes" id="UP000053555">
    <property type="component" value="Unassembled WGS sequence"/>
</dbReference>
<organism evidence="2">
    <name type="scientific">Glycine soja</name>
    <name type="common">Wild soybean</name>
    <dbReference type="NCBI Taxonomy" id="3848"/>
    <lineage>
        <taxon>Eukaryota</taxon>
        <taxon>Viridiplantae</taxon>
        <taxon>Streptophyta</taxon>
        <taxon>Embryophyta</taxon>
        <taxon>Tracheophyta</taxon>
        <taxon>Spermatophyta</taxon>
        <taxon>Magnoliopsida</taxon>
        <taxon>eudicotyledons</taxon>
        <taxon>Gunneridae</taxon>
        <taxon>Pentapetalae</taxon>
        <taxon>rosids</taxon>
        <taxon>fabids</taxon>
        <taxon>Fabales</taxon>
        <taxon>Fabaceae</taxon>
        <taxon>Papilionoideae</taxon>
        <taxon>50 kb inversion clade</taxon>
        <taxon>NPAAA clade</taxon>
        <taxon>indigoferoid/millettioid clade</taxon>
        <taxon>Phaseoleae</taxon>
        <taxon>Glycine</taxon>
        <taxon>Glycine subgen. Soja</taxon>
    </lineage>
</organism>
<reference evidence="2" key="1">
    <citation type="submission" date="2014-07" db="EMBL/GenBank/DDBJ databases">
        <title>Identification of a novel salt tolerance gene in wild soybean by whole-genome sequencing.</title>
        <authorList>
            <person name="Lam H.-M."/>
            <person name="Qi X."/>
            <person name="Li M.-W."/>
            <person name="Liu X."/>
            <person name="Xie M."/>
            <person name="Ni M."/>
            <person name="Xu X."/>
        </authorList>
    </citation>
    <scope>NUCLEOTIDE SEQUENCE [LARGE SCALE GENOMIC DNA]</scope>
    <source>
        <tissue evidence="2">Root</tissue>
    </source>
</reference>
<sequence>MSSTSSSSSSSSSTSSSTPYDAVAPDIPGPSTRRTTRSGQFEASSSSSQRQRAMNEVLPEPFLEALATQLALDAANYNGRLSAASALAILFQVGTFLSSSLKYKYE</sequence>
<evidence type="ECO:0000313" key="2">
    <source>
        <dbReference type="EMBL" id="KHN23804.1"/>
    </source>
</evidence>
<feature type="compositionally biased region" description="Low complexity" evidence="1">
    <location>
        <begin position="1"/>
        <end position="18"/>
    </location>
</feature>
<dbReference type="EMBL" id="KN655893">
    <property type="protein sequence ID" value="KHN23804.1"/>
    <property type="molecule type" value="Genomic_DNA"/>
</dbReference>
<proteinExistence type="predicted"/>